<dbReference type="InterPro" id="IPR009078">
    <property type="entry name" value="Ferritin-like_SF"/>
</dbReference>
<name>A0ABN2XUP3_9ACTN</name>
<sequence>MTAVDALQETLAAEHAAVYIYGALGGRTSQSATPTLYAAVRDAYVTHRSQRDQLTRTLRDLGVEPVASEVAYDAPDDLDTPEAIGAAAAALEDGCAATYAALVAETVGDQRRWAVTALMGAAVRQVDMGAAPGILPGAADLISS</sequence>
<dbReference type="SUPFAM" id="SSF47240">
    <property type="entry name" value="Ferritin-like"/>
    <property type="match status" value="1"/>
</dbReference>
<feature type="domain" description="DUF4439" evidence="1">
    <location>
        <begin position="6"/>
        <end position="139"/>
    </location>
</feature>
<evidence type="ECO:0000313" key="3">
    <source>
        <dbReference type="Proteomes" id="UP001500575"/>
    </source>
</evidence>
<dbReference type="InterPro" id="IPR012347">
    <property type="entry name" value="Ferritin-like"/>
</dbReference>
<dbReference type="Pfam" id="PF14530">
    <property type="entry name" value="DUF4439"/>
    <property type="match status" value="1"/>
</dbReference>
<dbReference type="Proteomes" id="UP001500575">
    <property type="component" value="Unassembled WGS sequence"/>
</dbReference>
<accession>A0ABN2XUP3</accession>
<organism evidence="2 3">
    <name type="scientific">Nocardioides bigeumensis</name>
    <dbReference type="NCBI Taxonomy" id="433657"/>
    <lineage>
        <taxon>Bacteria</taxon>
        <taxon>Bacillati</taxon>
        <taxon>Actinomycetota</taxon>
        <taxon>Actinomycetes</taxon>
        <taxon>Propionibacteriales</taxon>
        <taxon>Nocardioidaceae</taxon>
        <taxon>Nocardioides</taxon>
    </lineage>
</organism>
<dbReference type="RefSeq" id="WP_344302201.1">
    <property type="nucleotide sequence ID" value="NZ_BAAAQQ010000002.1"/>
</dbReference>
<proteinExistence type="predicted"/>
<comment type="caution">
    <text evidence="2">The sequence shown here is derived from an EMBL/GenBank/DDBJ whole genome shotgun (WGS) entry which is preliminary data.</text>
</comment>
<dbReference type="EMBL" id="BAAAQQ010000002">
    <property type="protein sequence ID" value="GAA2116483.1"/>
    <property type="molecule type" value="Genomic_DNA"/>
</dbReference>
<reference evidence="2 3" key="1">
    <citation type="journal article" date="2019" name="Int. J. Syst. Evol. Microbiol.">
        <title>The Global Catalogue of Microorganisms (GCM) 10K type strain sequencing project: providing services to taxonomists for standard genome sequencing and annotation.</title>
        <authorList>
            <consortium name="The Broad Institute Genomics Platform"/>
            <consortium name="The Broad Institute Genome Sequencing Center for Infectious Disease"/>
            <person name="Wu L."/>
            <person name="Ma J."/>
        </authorList>
    </citation>
    <scope>NUCLEOTIDE SEQUENCE [LARGE SCALE GENOMIC DNA]</scope>
    <source>
        <strain evidence="2 3">JCM 16021</strain>
    </source>
</reference>
<keyword evidence="3" id="KW-1185">Reference proteome</keyword>
<dbReference type="CDD" id="cd00657">
    <property type="entry name" value="Ferritin_like"/>
    <property type="match status" value="1"/>
</dbReference>
<dbReference type="Gene3D" id="1.20.1260.10">
    <property type="match status" value="1"/>
</dbReference>
<evidence type="ECO:0000313" key="2">
    <source>
        <dbReference type="EMBL" id="GAA2116483.1"/>
    </source>
</evidence>
<dbReference type="InterPro" id="IPR029447">
    <property type="entry name" value="DUF4439"/>
</dbReference>
<evidence type="ECO:0000259" key="1">
    <source>
        <dbReference type="Pfam" id="PF14530"/>
    </source>
</evidence>
<protein>
    <submittedName>
        <fullName evidence="2">Ferritin-like domain-containing protein</fullName>
    </submittedName>
</protein>
<gene>
    <name evidence="2" type="ORF">GCM10009843_06710</name>
</gene>